<evidence type="ECO:0000313" key="2">
    <source>
        <dbReference type="EMBL" id="EAT11580.1"/>
    </source>
</evidence>
<dbReference type="SUPFAM" id="SSF54534">
    <property type="entry name" value="FKBP-like"/>
    <property type="match status" value="1"/>
</dbReference>
<feature type="coiled-coil region" evidence="1">
    <location>
        <begin position="11"/>
        <end position="42"/>
    </location>
</feature>
<dbReference type="Gene3D" id="3.10.50.30">
    <property type="entry name" value="Transcription elongation factor, GreA/GreB, C-terminal domain"/>
    <property type="match status" value="1"/>
</dbReference>
<gene>
    <name evidence="2" type="ORF">RED65_02879</name>
</gene>
<dbReference type="PIRSF" id="PIRSF006092">
    <property type="entry name" value="GreA_GreB"/>
    <property type="match status" value="1"/>
</dbReference>
<evidence type="ECO:0000256" key="1">
    <source>
        <dbReference type="SAM" id="Coils"/>
    </source>
</evidence>
<dbReference type="AlphaFoldDB" id="Q1MZY3"/>
<sequence>MDKHTLLDQLVQQLLADIDEHIKAAEQAHNAATHEQSKAETQYDTLGLEQAYLAHGQSERIDNLQQQIARLNHFDLRTFDEDDEIHLGAFVQLINSQTNKNLDVFILPCAGGYTLEKSIHTLTPDTPIAKAIMGLGIDDEFKLGNGQRYRITKVS</sequence>
<organism evidence="2 3">
    <name type="scientific">Bermanella marisrubri</name>
    <dbReference type="NCBI Taxonomy" id="207949"/>
    <lineage>
        <taxon>Bacteria</taxon>
        <taxon>Pseudomonadati</taxon>
        <taxon>Pseudomonadota</taxon>
        <taxon>Gammaproteobacteria</taxon>
        <taxon>Oceanospirillales</taxon>
        <taxon>Oceanospirillaceae</taxon>
        <taxon>Bermanella</taxon>
    </lineage>
</organism>
<evidence type="ECO:0000313" key="3">
    <source>
        <dbReference type="Proteomes" id="UP000004263"/>
    </source>
</evidence>
<proteinExistence type="predicted"/>
<dbReference type="InterPro" id="IPR036953">
    <property type="entry name" value="GreA/GreB_C_sf"/>
</dbReference>
<protein>
    <recommendedName>
        <fullName evidence="4">Transcription elongation factor GreA/GreB C-terminal domain-containing protein</fullName>
    </recommendedName>
</protein>
<name>Q1MZY3_9GAMM</name>
<accession>Q1MZY3</accession>
<dbReference type="GO" id="GO:0070063">
    <property type="term" value="F:RNA polymerase binding"/>
    <property type="evidence" value="ECO:0007669"/>
    <property type="project" value="InterPro"/>
</dbReference>
<dbReference type="STRING" id="207949.RED65_02879"/>
<dbReference type="GO" id="GO:0003677">
    <property type="term" value="F:DNA binding"/>
    <property type="evidence" value="ECO:0007669"/>
    <property type="project" value="InterPro"/>
</dbReference>
<keyword evidence="3" id="KW-1185">Reference proteome</keyword>
<comment type="caution">
    <text evidence="2">The sequence shown here is derived from an EMBL/GenBank/DDBJ whole genome shotgun (WGS) entry which is preliminary data.</text>
</comment>
<dbReference type="Proteomes" id="UP000004263">
    <property type="component" value="Unassembled WGS sequence"/>
</dbReference>
<evidence type="ECO:0008006" key="4">
    <source>
        <dbReference type="Google" id="ProtNLM"/>
    </source>
</evidence>
<dbReference type="RefSeq" id="WP_007019191.1">
    <property type="nucleotide sequence ID" value="NZ_CH724121.1"/>
</dbReference>
<keyword evidence="1" id="KW-0175">Coiled coil</keyword>
<dbReference type="GO" id="GO:0032784">
    <property type="term" value="P:regulation of DNA-templated transcription elongation"/>
    <property type="evidence" value="ECO:0007669"/>
    <property type="project" value="InterPro"/>
</dbReference>
<dbReference type="HOGENOM" id="CLU_114442_0_0_6"/>
<dbReference type="EMBL" id="AAQH01000016">
    <property type="protein sequence ID" value="EAT11580.1"/>
    <property type="molecule type" value="Genomic_DNA"/>
</dbReference>
<reference evidence="2 3" key="1">
    <citation type="submission" date="2006-03" db="EMBL/GenBank/DDBJ databases">
        <authorList>
            <person name="Pinhassi J."/>
            <person name="Pedros-Alio C."/>
            <person name="Ferriera S."/>
            <person name="Johnson J."/>
            <person name="Kravitz S."/>
            <person name="Halpern A."/>
            <person name="Remington K."/>
            <person name="Beeson K."/>
            <person name="Tran B."/>
            <person name="Rogers Y.-H."/>
            <person name="Friedman R."/>
            <person name="Venter J.C."/>
        </authorList>
    </citation>
    <scope>NUCLEOTIDE SEQUENCE [LARGE SCALE GENOMIC DNA]</scope>
    <source>
        <strain evidence="2 3">RED65</strain>
    </source>
</reference>
<dbReference type="OrthoDB" id="5293337at2"/>
<dbReference type="InterPro" id="IPR023459">
    <property type="entry name" value="Tscrpt_elong_fac_GreA/B_fam"/>
</dbReference>